<evidence type="ECO:0000256" key="1">
    <source>
        <dbReference type="SAM" id="SignalP"/>
    </source>
</evidence>
<feature type="chain" id="PRO_5004602842" evidence="1">
    <location>
        <begin position="20"/>
        <end position="382"/>
    </location>
</feature>
<reference evidence="2 3" key="1">
    <citation type="journal article" date="2013" name="Appl. Environ. Microbiol.">
        <title>The genome of the alga-associated marine flavobacterium Formosa agariphila KMM 3901T reveals a broad potential for degradation of algal polysaccharides.</title>
        <authorList>
            <person name="Mann A.J."/>
            <person name="Hahnke R.L."/>
            <person name="Huang S."/>
            <person name="Werner J."/>
            <person name="Xing P."/>
            <person name="Barbeyron T."/>
            <person name="Huettel B."/>
            <person name="Stueber K."/>
            <person name="Reinhardt R."/>
            <person name="Harder J."/>
            <person name="Gloeckner F.O."/>
            <person name="Amann R.I."/>
            <person name="Teeling H."/>
        </authorList>
    </citation>
    <scope>NUCLEOTIDE SEQUENCE [LARGE SCALE GENOMIC DNA]</scope>
    <source>
        <strain evidence="3">DSM 15362 / KCTC 12365 / LMG 23005 / KMM 3901</strain>
    </source>
</reference>
<dbReference type="OrthoDB" id="1142077at2"/>
<dbReference type="Gene3D" id="3.40.50.1820">
    <property type="entry name" value="alpha/beta hydrolase"/>
    <property type="match status" value="1"/>
</dbReference>
<dbReference type="Pfam" id="PF00756">
    <property type="entry name" value="Esterase"/>
    <property type="match status" value="1"/>
</dbReference>
<dbReference type="InterPro" id="IPR011990">
    <property type="entry name" value="TPR-like_helical_dom_sf"/>
</dbReference>
<dbReference type="InterPro" id="IPR050583">
    <property type="entry name" value="Mycobacterial_A85_antigen"/>
</dbReference>
<dbReference type="eggNOG" id="COG2819">
    <property type="taxonomic scope" value="Bacteria"/>
</dbReference>
<dbReference type="AlphaFoldDB" id="T2KS90"/>
<organism evidence="2 3">
    <name type="scientific">Formosa agariphila (strain DSM 15362 / KCTC 12365 / LMG 23005 / KMM 3901 / M-2Alg 35-1)</name>
    <dbReference type="NCBI Taxonomy" id="1347342"/>
    <lineage>
        <taxon>Bacteria</taxon>
        <taxon>Pseudomonadati</taxon>
        <taxon>Bacteroidota</taxon>
        <taxon>Flavobacteriia</taxon>
        <taxon>Flavobacteriales</taxon>
        <taxon>Flavobacteriaceae</taxon>
        <taxon>Formosa</taxon>
    </lineage>
</organism>
<feature type="signal peptide" evidence="1">
    <location>
        <begin position="1"/>
        <end position="19"/>
    </location>
</feature>
<dbReference type="Gene3D" id="1.25.40.10">
    <property type="entry name" value="Tetratricopeptide repeat domain"/>
    <property type="match status" value="1"/>
</dbReference>
<dbReference type="RefSeq" id="WP_038532490.1">
    <property type="nucleotide sequence ID" value="NZ_HG315671.1"/>
</dbReference>
<evidence type="ECO:0000313" key="2">
    <source>
        <dbReference type="EMBL" id="CDF81029.1"/>
    </source>
</evidence>
<keyword evidence="1" id="KW-0732">Signal</keyword>
<accession>T2KS90</accession>
<dbReference type="PANTHER" id="PTHR48098">
    <property type="entry name" value="ENTEROCHELIN ESTERASE-RELATED"/>
    <property type="match status" value="1"/>
</dbReference>
<dbReference type="STRING" id="1347342.BN863_33170"/>
<name>T2KS90_FORAG</name>
<gene>
    <name evidence="2" type="ORF">BN863_33170</name>
</gene>
<evidence type="ECO:0000313" key="3">
    <source>
        <dbReference type="Proteomes" id="UP000016160"/>
    </source>
</evidence>
<dbReference type="InterPro" id="IPR000801">
    <property type="entry name" value="Esterase-like"/>
</dbReference>
<dbReference type="EMBL" id="HG315671">
    <property type="protein sequence ID" value="CDF81029.1"/>
    <property type="molecule type" value="Genomic_DNA"/>
</dbReference>
<dbReference type="PANTHER" id="PTHR48098:SF6">
    <property type="entry name" value="FERRI-BACILLIBACTIN ESTERASE BESA"/>
    <property type="match status" value="1"/>
</dbReference>
<dbReference type="Proteomes" id="UP000016160">
    <property type="component" value="Chromosome"/>
</dbReference>
<proteinExistence type="predicted"/>
<keyword evidence="3" id="KW-1185">Reference proteome</keyword>
<dbReference type="SUPFAM" id="SSF53474">
    <property type="entry name" value="alpha/beta-Hydrolases"/>
    <property type="match status" value="1"/>
</dbReference>
<dbReference type="HOGENOM" id="CLU_039834_0_1_10"/>
<protein>
    <submittedName>
        <fullName evidence="2">Esterase</fullName>
    </submittedName>
</protein>
<dbReference type="PATRIC" id="fig|1347342.6.peg.3345"/>
<sequence length="382" mass="44698">MKRLLYLFALLFSCQFVSAQAIYETIRSEKLSATRELKIQLPRNYSENVDKKYPLVIVLDGDYLFEIVAGNIDYYSYWEDVPEVIVVGINEVEDRYYDTMFSEQNSLPIDSSAKFFEFIGMELIPYIEEKYRTEDFKLAIGHGATANFINYYLLKEKPLFQSYIVISPQLAPNMTRYIPDRLGKIDKRTFYYLATTTDDLKPVLNGTDLLNNSLKNIDNDYLQYDFDKFEGLTHYSVVAQAIPKALERIFYVYQPITAKEFDKDIMASNEPAIDYLKEKYESIKELYGVEKTILVNDYKAIAAAIEKKSEYKDFQELGKMARESYPETMLGQYYLARYYEETNQPKKAMKTYQSSYIFDEIAGLTKDDMIERANRLKADFGY</sequence>
<dbReference type="InterPro" id="IPR029058">
    <property type="entry name" value="AB_hydrolase_fold"/>
</dbReference>